<evidence type="ECO:0000313" key="6">
    <source>
        <dbReference type="EMBL" id="GIY15930.1"/>
    </source>
</evidence>
<dbReference type="GO" id="GO:0031419">
    <property type="term" value="F:cobalamin binding"/>
    <property type="evidence" value="ECO:0007669"/>
    <property type="project" value="InterPro"/>
</dbReference>
<reference evidence="6 7" key="1">
    <citation type="submission" date="2021-06" db="EMBL/GenBank/DDBJ databases">
        <title>Caerostris extrusa draft genome.</title>
        <authorList>
            <person name="Kono N."/>
            <person name="Arakawa K."/>
        </authorList>
    </citation>
    <scope>NUCLEOTIDE SEQUENCE [LARGE SCALE GENOMIC DNA]</scope>
</reference>
<evidence type="ECO:0000313" key="7">
    <source>
        <dbReference type="Proteomes" id="UP001054945"/>
    </source>
</evidence>
<dbReference type="Gene3D" id="1.50.10.20">
    <property type="match status" value="1"/>
</dbReference>
<dbReference type="AlphaFoldDB" id="A0AAV4R2H9"/>
<dbReference type="Proteomes" id="UP001054945">
    <property type="component" value="Unassembled WGS sequence"/>
</dbReference>
<comment type="caution">
    <text evidence="6">The sequence shown here is derived from an EMBL/GenBank/DDBJ whole genome shotgun (WGS) entry which is preliminary data.</text>
</comment>
<keyword evidence="2" id="KW-0964">Secreted</keyword>
<evidence type="ECO:0000256" key="5">
    <source>
        <dbReference type="PIRSR" id="PIRSR602157-2"/>
    </source>
</evidence>
<dbReference type="InterPro" id="IPR051588">
    <property type="entry name" value="Cobalamin_Transport"/>
</dbReference>
<accession>A0AAV4R2H9</accession>
<name>A0AAV4R2H9_CAEEX</name>
<feature type="disulfide bond" evidence="5">
    <location>
        <begin position="109"/>
        <end position="149"/>
    </location>
</feature>
<gene>
    <name evidence="6" type="primary">CG3556_2</name>
    <name evidence="6" type="ORF">CEXT_497491</name>
</gene>
<feature type="binding site" evidence="4">
    <location>
        <position position="188"/>
    </location>
    <ligand>
        <name>cyanocob(III)alamin</name>
        <dbReference type="ChEBI" id="CHEBI:17439"/>
    </ligand>
</feature>
<dbReference type="PANTHER" id="PTHR10559:SF18">
    <property type="entry name" value="TRANSCOBALAMIN II"/>
    <property type="match status" value="1"/>
</dbReference>
<dbReference type="InterPro" id="IPR002157">
    <property type="entry name" value="Cbl-bd_prot"/>
</dbReference>
<proteinExistence type="predicted"/>
<keyword evidence="5" id="KW-1015">Disulfide bond</keyword>
<comment type="subcellular location">
    <subcellularLocation>
        <location evidence="1">Secreted</location>
    </subcellularLocation>
</comment>
<keyword evidence="7" id="KW-1185">Reference proteome</keyword>
<evidence type="ECO:0000256" key="2">
    <source>
        <dbReference type="ARBA" id="ARBA00022525"/>
    </source>
</evidence>
<keyword evidence="4" id="KW-0170">Cobalt</keyword>
<protein>
    <submittedName>
        <fullName evidence="6">Uncharacterized protein CG3556</fullName>
    </submittedName>
</protein>
<dbReference type="GO" id="GO:0015889">
    <property type="term" value="P:cobalamin transport"/>
    <property type="evidence" value="ECO:0007669"/>
    <property type="project" value="InterPro"/>
</dbReference>
<dbReference type="Pfam" id="PF01122">
    <property type="entry name" value="Cobalamin_bind"/>
    <property type="match status" value="1"/>
</dbReference>
<evidence type="ECO:0000256" key="1">
    <source>
        <dbReference type="ARBA" id="ARBA00004613"/>
    </source>
</evidence>
<keyword evidence="3" id="KW-0732">Signal</keyword>
<evidence type="ECO:0000256" key="4">
    <source>
        <dbReference type="PIRSR" id="PIRSR602157-1"/>
    </source>
</evidence>
<dbReference type="EMBL" id="BPLR01007304">
    <property type="protein sequence ID" value="GIY15930.1"/>
    <property type="molecule type" value="Genomic_DNA"/>
</dbReference>
<dbReference type="GO" id="GO:0005615">
    <property type="term" value="C:extracellular space"/>
    <property type="evidence" value="ECO:0007669"/>
    <property type="project" value="TreeGrafter"/>
</dbReference>
<sequence>MAEEEEICLLGMAGLHLKGCRSSVLGFRCKLQRDDTEEELMAKQTELKTAVALLRPSLTNSELSMFINSLLVTCHNPRKFYGHNLVTRLKEQVKESKGFTHPLSNLALCNAQESWPQKAISDLNNILNSSSNYSFITELQAVAIFALSCNFNNSEEVGKLFLSETLTLYENTVNHFMEVQLQDGSFENAYTTALITQALISMWPEHSKSWNLNAAIKYLMDHLNSTSTDFLSTYLTLPLLNGKTLMDVSKINCSANPRKHGDGEVHSANQYTNNYDYGNLQCDIFYLM</sequence>
<dbReference type="PANTHER" id="PTHR10559">
    <property type="entry name" value="TRANSCOBALAMIN-1/GASTRIC INTRINSIC FACTOR"/>
    <property type="match status" value="1"/>
</dbReference>
<evidence type="ECO:0000256" key="3">
    <source>
        <dbReference type="ARBA" id="ARBA00022729"/>
    </source>
</evidence>
<organism evidence="6 7">
    <name type="scientific">Caerostris extrusa</name>
    <name type="common">Bark spider</name>
    <name type="synonym">Caerostris bankana</name>
    <dbReference type="NCBI Taxonomy" id="172846"/>
    <lineage>
        <taxon>Eukaryota</taxon>
        <taxon>Metazoa</taxon>
        <taxon>Ecdysozoa</taxon>
        <taxon>Arthropoda</taxon>
        <taxon>Chelicerata</taxon>
        <taxon>Arachnida</taxon>
        <taxon>Araneae</taxon>
        <taxon>Araneomorphae</taxon>
        <taxon>Entelegynae</taxon>
        <taxon>Araneoidea</taxon>
        <taxon>Araneidae</taxon>
        <taxon>Caerostris</taxon>
    </lineage>
</organism>